<dbReference type="Proteomes" id="UP000186110">
    <property type="component" value="Chromosome"/>
</dbReference>
<protein>
    <submittedName>
        <fullName evidence="2">Branched-chain amino acid transporter</fullName>
    </submittedName>
</protein>
<name>A0A1P8KEJ6_9BURK</name>
<dbReference type="AlphaFoldDB" id="A0A1P8KEJ6"/>
<keyword evidence="1" id="KW-1133">Transmembrane helix</keyword>
<dbReference type="Pfam" id="PF05437">
    <property type="entry name" value="AzlD"/>
    <property type="match status" value="1"/>
</dbReference>
<organism evidence="2 3">
    <name type="scientific">Rhodoferax saidenbachensis</name>
    <dbReference type="NCBI Taxonomy" id="1484693"/>
    <lineage>
        <taxon>Bacteria</taxon>
        <taxon>Pseudomonadati</taxon>
        <taxon>Pseudomonadota</taxon>
        <taxon>Betaproteobacteria</taxon>
        <taxon>Burkholderiales</taxon>
        <taxon>Comamonadaceae</taxon>
        <taxon>Rhodoferax</taxon>
    </lineage>
</organism>
<reference evidence="2 3" key="1">
    <citation type="submission" date="2017-01" db="EMBL/GenBank/DDBJ databases">
        <authorList>
            <person name="Mah S.A."/>
            <person name="Swanson W.J."/>
            <person name="Moy G.W."/>
            <person name="Vacquier V.D."/>
        </authorList>
    </citation>
    <scope>NUCLEOTIDE SEQUENCE [LARGE SCALE GENOMIC DNA]</scope>
    <source>
        <strain evidence="2 3">DSM 22694</strain>
    </source>
</reference>
<keyword evidence="3" id="KW-1185">Reference proteome</keyword>
<evidence type="ECO:0000313" key="3">
    <source>
        <dbReference type="Proteomes" id="UP000186110"/>
    </source>
</evidence>
<evidence type="ECO:0000313" key="2">
    <source>
        <dbReference type="EMBL" id="APW44439.1"/>
    </source>
</evidence>
<gene>
    <name evidence="2" type="ORF">RS694_19220</name>
</gene>
<proteinExistence type="predicted"/>
<dbReference type="EMBL" id="CP019239">
    <property type="protein sequence ID" value="APW44439.1"/>
    <property type="molecule type" value="Genomic_DNA"/>
</dbReference>
<dbReference type="KEGG" id="rsb:RS694_19220"/>
<sequence>MSPDSFFVGTTDAWTLLTTFGLACVTVVARSFFFITDKDWSLPAWAQRGLQYAPIAALSAVIVPEIVMSQGALIQTFKDARLYAVVAGLAFFAWRRGAGQAVLGTIASGMAVYLPLHIGLGW</sequence>
<dbReference type="InterPro" id="IPR008407">
    <property type="entry name" value="Brnchd-chn_aa_trnsp_AzlD"/>
</dbReference>
<keyword evidence="1" id="KW-0812">Transmembrane</keyword>
<dbReference type="STRING" id="1484693.RS694_19220"/>
<feature type="transmembrane region" description="Helical" evidence="1">
    <location>
        <begin position="13"/>
        <end position="35"/>
    </location>
</feature>
<feature type="transmembrane region" description="Helical" evidence="1">
    <location>
        <begin position="55"/>
        <end position="74"/>
    </location>
</feature>
<dbReference type="RefSeq" id="WP_029706702.1">
    <property type="nucleotide sequence ID" value="NZ_CP019239.1"/>
</dbReference>
<dbReference type="eggNOG" id="COG4392">
    <property type="taxonomic scope" value="Bacteria"/>
</dbReference>
<evidence type="ECO:0000256" key="1">
    <source>
        <dbReference type="SAM" id="Phobius"/>
    </source>
</evidence>
<accession>A0A1P8KEJ6</accession>
<keyword evidence="1" id="KW-0472">Membrane</keyword>
<feature type="transmembrane region" description="Helical" evidence="1">
    <location>
        <begin position="102"/>
        <end position="120"/>
    </location>
</feature>